<accession>A0ABS0R8N6</accession>
<protein>
    <submittedName>
        <fullName evidence="1">Polysaccharide lyase family 7 protein</fullName>
    </submittedName>
</protein>
<evidence type="ECO:0000313" key="1">
    <source>
        <dbReference type="EMBL" id="MBI0313450.1"/>
    </source>
</evidence>
<comment type="caution">
    <text evidence="1">The sequence shown here is derived from an EMBL/GenBank/DDBJ whole genome shotgun (WGS) entry which is preliminary data.</text>
</comment>
<keyword evidence="2" id="KW-1185">Reference proteome</keyword>
<keyword evidence="1" id="KW-0456">Lyase</keyword>
<feature type="non-terminal residue" evidence="1">
    <location>
        <position position="34"/>
    </location>
</feature>
<sequence>MRCMRIIVLAGLTVAATTAALALPAQAGVPARHH</sequence>
<reference evidence="1 2" key="1">
    <citation type="submission" date="2020-12" db="EMBL/GenBank/DDBJ databases">
        <authorList>
            <person name="Kusuma A.B."/>
            <person name="Nouioui I."/>
            <person name="Goodfellow M."/>
        </authorList>
    </citation>
    <scope>NUCLEOTIDE SEQUENCE [LARGE SCALE GENOMIC DNA]</scope>
    <source>
        <strain evidence="1 2">DSM 41764</strain>
    </source>
</reference>
<evidence type="ECO:0000313" key="2">
    <source>
        <dbReference type="Proteomes" id="UP000638849"/>
    </source>
</evidence>
<proteinExistence type="predicted"/>
<dbReference type="GO" id="GO:0016829">
    <property type="term" value="F:lyase activity"/>
    <property type="evidence" value="ECO:0007669"/>
    <property type="project" value="UniProtKB-KW"/>
</dbReference>
<organism evidence="1 2">
    <name type="scientific">Streptomyces javensis</name>
    <dbReference type="NCBI Taxonomy" id="114698"/>
    <lineage>
        <taxon>Bacteria</taxon>
        <taxon>Bacillati</taxon>
        <taxon>Actinomycetota</taxon>
        <taxon>Actinomycetes</taxon>
        <taxon>Kitasatosporales</taxon>
        <taxon>Streptomycetaceae</taxon>
        <taxon>Streptomyces</taxon>
        <taxon>Streptomyces violaceusniger group</taxon>
    </lineage>
</organism>
<name>A0ABS0R8N6_9ACTN</name>
<dbReference type="EMBL" id="JAEEAQ010000071">
    <property type="protein sequence ID" value="MBI0313450.1"/>
    <property type="molecule type" value="Genomic_DNA"/>
</dbReference>
<gene>
    <name evidence="1" type="ORF">JBF12_10675</name>
</gene>
<dbReference type="Proteomes" id="UP000638849">
    <property type="component" value="Unassembled WGS sequence"/>
</dbReference>